<dbReference type="InterPro" id="IPR051531">
    <property type="entry name" value="N-acetyltransferase"/>
</dbReference>
<dbReference type="GO" id="GO:0016747">
    <property type="term" value="F:acyltransferase activity, transferring groups other than amino-acyl groups"/>
    <property type="evidence" value="ECO:0007669"/>
    <property type="project" value="InterPro"/>
</dbReference>
<accession>A0AAX4JY18</accession>
<dbReference type="Gene3D" id="3.40.630.30">
    <property type="match status" value="1"/>
</dbReference>
<dbReference type="RefSeq" id="XP_066077043.1">
    <property type="nucleotide sequence ID" value="XM_066220946.1"/>
</dbReference>
<name>A0AAX4JY18_9TREE</name>
<dbReference type="PANTHER" id="PTHR43792:SF16">
    <property type="entry name" value="N-ACETYLTRANSFERASE DOMAIN-CONTAINING PROTEIN"/>
    <property type="match status" value="1"/>
</dbReference>
<dbReference type="GeneID" id="91095883"/>
<gene>
    <name evidence="2" type="ORF">L201_005213</name>
</gene>
<proteinExistence type="predicted"/>
<keyword evidence="3" id="KW-1185">Reference proteome</keyword>
<dbReference type="InterPro" id="IPR000182">
    <property type="entry name" value="GNAT_dom"/>
</dbReference>
<feature type="domain" description="N-acetyltransferase" evidence="1">
    <location>
        <begin position="66"/>
        <end position="224"/>
    </location>
</feature>
<dbReference type="EMBL" id="CP144103">
    <property type="protein sequence ID" value="WWC90280.1"/>
    <property type="molecule type" value="Genomic_DNA"/>
</dbReference>
<dbReference type="Pfam" id="PF13302">
    <property type="entry name" value="Acetyltransf_3"/>
    <property type="match status" value="1"/>
</dbReference>
<sequence length="225" mass="25603">MGSDSDITCPIKVPDDGQPYIPLPNHPELRLTTWKENDIDGIIELFNLPNIGKWGHGRPYPFTREDALKDFPNIELHQKYLKILIKDLPNSSPNKLIDYPSSKLGPLSALKVKENKNGSEKLIGTLNLKQSTRSTNGKDWELSYYVHDNYTKQGIATDMVQKGLEFLRWLGVEKIIAFSETTNQASISVLKKSGFKIVKEGLVDWPEHRGGGTRSHYRWEQDLTQ</sequence>
<dbReference type="PROSITE" id="PS51186">
    <property type="entry name" value="GNAT"/>
    <property type="match status" value="1"/>
</dbReference>
<dbReference type="InterPro" id="IPR016181">
    <property type="entry name" value="Acyl_CoA_acyltransferase"/>
</dbReference>
<dbReference type="AlphaFoldDB" id="A0AAX4JY18"/>
<evidence type="ECO:0000313" key="3">
    <source>
        <dbReference type="Proteomes" id="UP001355207"/>
    </source>
</evidence>
<dbReference type="PANTHER" id="PTHR43792">
    <property type="entry name" value="GNAT FAMILY, PUTATIVE (AFU_ORTHOLOGUE AFUA_3G00765)-RELATED-RELATED"/>
    <property type="match status" value="1"/>
</dbReference>
<protein>
    <recommendedName>
        <fullName evidence="1">N-acetyltransferase domain-containing protein</fullName>
    </recommendedName>
</protein>
<evidence type="ECO:0000313" key="2">
    <source>
        <dbReference type="EMBL" id="WWC90280.1"/>
    </source>
</evidence>
<evidence type="ECO:0000259" key="1">
    <source>
        <dbReference type="PROSITE" id="PS51186"/>
    </source>
</evidence>
<organism evidence="2 3">
    <name type="scientific">Kwoniella dendrophila CBS 6074</name>
    <dbReference type="NCBI Taxonomy" id="1295534"/>
    <lineage>
        <taxon>Eukaryota</taxon>
        <taxon>Fungi</taxon>
        <taxon>Dikarya</taxon>
        <taxon>Basidiomycota</taxon>
        <taxon>Agaricomycotina</taxon>
        <taxon>Tremellomycetes</taxon>
        <taxon>Tremellales</taxon>
        <taxon>Cryptococcaceae</taxon>
        <taxon>Kwoniella</taxon>
    </lineage>
</organism>
<dbReference type="CDD" id="cd04301">
    <property type="entry name" value="NAT_SF"/>
    <property type="match status" value="1"/>
</dbReference>
<dbReference type="SUPFAM" id="SSF55729">
    <property type="entry name" value="Acyl-CoA N-acyltransferases (Nat)"/>
    <property type="match status" value="1"/>
</dbReference>
<reference evidence="2 3" key="1">
    <citation type="submission" date="2024-01" db="EMBL/GenBank/DDBJ databases">
        <title>Comparative genomics of Cryptococcus and Kwoniella reveals pathogenesis evolution and contrasting modes of karyotype evolution via chromosome fusion or intercentromeric recombination.</title>
        <authorList>
            <person name="Coelho M.A."/>
            <person name="David-Palma M."/>
            <person name="Shea T."/>
            <person name="Bowers K."/>
            <person name="McGinley-Smith S."/>
            <person name="Mohammad A.W."/>
            <person name="Gnirke A."/>
            <person name="Yurkov A.M."/>
            <person name="Nowrousian M."/>
            <person name="Sun S."/>
            <person name="Cuomo C.A."/>
            <person name="Heitman J."/>
        </authorList>
    </citation>
    <scope>NUCLEOTIDE SEQUENCE [LARGE SCALE GENOMIC DNA]</scope>
    <source>
        <strain evidence="2 3">CBS 6074</strain>
    </source>
</reference>
<dbReference type="Proteomes" id="UP001355207">
    <property type="component" value="Chromosome 6"/>
</dbReference>